<dbReference type="InterPro" id="IPR054363">
    <property type="entry name" value="GH95_cat"/>
</dbReference>
<dbReference type="PANTHER" id="PTHR31084:SF0">
    <property type="entry name" value="ALPHA-L-FUCOSIDASE 2"/>
    <property type="match status" value="1"/>
</dbReference>
<dbReference type="OrthoDB" id="9802600at2"/>
<dbReference type="InterPro" id="IPR008928">
    <property type="entry name" value="6-hairpin_glycosidase_sf"/>
</dbReference>
<keyword evidence="6" id="KW-1185">Reference proteome</keyword>
<dbReference type="FunFam" id="1.50.10.10:FF:000028">
    <property type="entry name" value="Alpha-L-fucosidase 2"/>
    <property type="match status" value="1"/>
</dbReference>
<name>A0A2V4BUY4_9FLAO</name>
<feature type="domain" description="Glycosyl hydrolase family 95 N-terminal" evidence="2">
    <location>
        <begin position="33"/>
        <end position="268"/>
    </location>
</feature>
<feature type="signal peptide" evidence="1">
    <location>
        <begin position="1"/>
        <end position="19"/>
    </location>
</feature>
<keyword evidence="1" id="KW-0732">Signal</keyword>
<dbReference type="InterPro" id="IPR049053">
    <property type="entry name" value="AFCA-like_C"/>
</dbReference>
<gene>
    <name evidence="5" type="ORF">DMB65_01965</name>
</gene>
<evidence type="ECO:0000259" key="2">
    <source>
        <dbReference type="Pfam" id="PF14498"/>
    </source>
</evidence>
<protein>
    <submittedName>
        <fullName evidence="5">Uncharacterized protein</fullName>
    </submittedName>
</protein>
<dbReference type="SUPFAM" id="SSF48208">
    <property type="entry name" value="Six-hairpin glycosidases"/>
    <property type="match status" value="1"/>
</dbReference>
<evidence type="ECO:0000259" key="4">
    <source>
        <dbReference type="Pfam" id="PF22124"/>
    </source>
</evidence>
<dbReference type="InterPro" id="IPR027414">
    <property type="entry name" value="GH95_N_dom"/>
</dbReference>
<feature type="domain" description="Glycosyl hydrolase family 95 catalytic" evidence="4">
    <location>
        <begin position="291"/>
        <end position="704"/>
    </location>
</feature>
<dbReference type="Gene3D" id="1.50.10.10">
    <property type="match status" value="1"/>
</dbReference>
<dbReference type="Proteomes" id="UP000247903">
    <property type="component" value="Unassembled WGS sequence"/>
</dbReference>
<dbReference type="InterPro" id="IPR012341">
    <property type="entry name" value="6hp_glycosidase-like_sf"/>
</dbReference>
<dbReference type="GO" id="GO:0004560">
    <property type="term" value="F:alpha-L-fucosidase activity"/>
    <property type="evidence" value="ECO:0007669"/>
    <property type="project" value="InterPro"/>
</dbReference>
<accession>A0A2V4BUY4</accession>
<feature type="chain" id="PRO_5015891057" evidence="1">
    <location>
        <begin position="20"/>
        <end position="826"/>
    </location>
</feature>
<dbReference type="Pfam" id="PF21307">
    <property type="entry name" value="Glyco_hydro_95_C"/>
    <property type="match status" value="1"/>
</dbReference>
<evidence type="ECO:0000256" key="1">
    <source>
        <dbReference type="SAM" id="SignalP"/>
    </source>
</evidence>
<feature type="domain" description="Alpha fucosidase A-like C-terminal" evidence="3">
    <location>
        <begin position="706"/>
        <end position="775"/>
    </location>
</feature>
<dbReference type="RefSeq" id="WP_110304980.1">
    <property type="nucleotide sequence ID" value="NZ_QJHK01000001.1"/>
</dbReference>
<dbReference type="InterPro" id="IPR016518">
    <property type="entry name" value="Alpha-L-fucosidase"/>
</dbReference>
<proteinExistence type="predicted"/>
<dbReference type="GO" id="GO:0005975">
    <property type="term" value="P:carbohydrate metabolic process"/>
    <property type="evidence" value="ECO:0007669"/>
    <property type="project" value="InterPro"/>
</dbReference>
<organism evidence="5 6">
    <name type="scientific">Flavobacterium cheongpyeongense</name>
    <dbReference type="NCBI Taxonomy" id="2212651"/>
    <lineage>
        <taxon>Bacteria</taxon>
        <taxon>Pseudomonadati</taxon>
        <taxon>Bacteroidota</taxon>
        <taxon>Flavobacteriia</taxon>
        <taxon>Flavobacteriales</taxon>
        <taxon>Flavobacteriaceae</taxon>
        <taxon>Flavobacterium</taxon>
    </lineage>
</organism>
<dbReference type="PANTHER" id="PTHR31084">
    <property type="entry name" value="ALPHA-L-FUCOSIDASE 2"/>
    <property type="match status" value="1"/>
</dbReference>
<comment type="caution">
    <text evidence="5">The sequence shown here is derived from an EMBL/GenBank/DDBJ whole genome shotgun (WGS) entry which is preliminary data.</text>
</comment>
<dbReference type="AlphaFoldDB" id="A0A2V4BUY4"/>
<sequence length="826" mass="93453">MKNLITTTLLILCHGFCLAQLQNTEKKYLNVLTDNKPASSWIEAYPLGNGRLGAMVYGNPNNEQIQLNETTVWAGGPYRNDNAKAAKSLKDIRQLIFDDKFAEAEDLACKTITSEGAQGMPYQTVGDFYIDFVGMEKYSNYHRELNLDNAITTTTYNANGVTYKREIFTSFPDQVIVIRLTASKPNSLHFTTRITRPAKTIVTVEKNNILKMAGITSDFEGIKGQVNFESLVKIVPEGGTVITKDSAIEVVDANSVILYISIATNFKKYNDVSGDAYEQAMDYLTKASLKKYTSLREDHIKFYKKYFDRVKLNLGVTDSVKKPTYTRIKEFSKANDPQLIALYFQFGRYLLISSSQPGGQPANLQGLWNNQLFPPWDSKYTININTEMNYWPAEITNLSEMHEPLITMVKELSETGGKTAQDMYNAKGWVAHHNTDIWRFNGAIDGPPGLWPCGGAWLSQHLWEKFLFNCDTNYLKSVFPAMKGASQFFLDFLVEDPEHKWLVVSPSMSPENAPYMIRQQWKVITAGTTLDNQLVYDLFSKTILAAKILNSDKDLADSLKVALEKLAPMQIGKHGQLQEWLHDWDNPEDHHRHVSHLYGLYPSNQISPYNTPDLFNAAHTSLIQRGDPSTGWSMNWKINLWARLQDGNHALKLITNQISLVEKCDYENINYESGGGTYPNMFDAHPPFQIDGNFGFTAGITEMLLQSHDGAIHILPALPDSWKKGDISGIKARGGFEIIELNWKENKIDKLTIKSTIGGNCRIRSYWPLKSNKPIRLVENSSENPNSFYITPQIKKAVISKQTTNTRKVYAYDIDTKPGEIITFNE</sequence>
<dbReference type="EMBL" id="QJHK01000001">
    <property type="protein sequence ID" value="PXY42805.1"/>
    <property type="molecule type" value="Genomic_DNA"/>
</dbReference>
<reference evidence="5 6" key="1">
    <citation type="submission" date="2018-05" db="EMBL/GenBank/DDBJ databases">
        <title>Flavobacterium sp. strain IMCC34759, incomplete genome.</title>
        <authorList>
            <person name="Joung Y."/>
            <person name="Cho J."/>
        </authorList>
    </citation>
    <scope>NUCLEOTIDE SEQUENCE [LARGE SCALE GENOMIC DNA]</scope>
    <source>
        <strain evidence="5 6">IMCC34759</strain>
    </source>
</reference>
<dbReference type="Pfam" id="PF22124">
    <property type="entry name" value="Glyco_hydro_95_cat"/>
    <property type="match status" value="1"/>
</dbReference>
<evidence type="ECO:0000313" key="5">
    <source>
        <dbReference type="EMBL" id="PXY42805.1"/>
    </source>
</evidence>
<dbReference type="Pfam" id="PF14498">
    <property type="entry name" value="Glyco_hyd_65N_2"/>
    <property type="match status" value="1"/>
</dbReference>
<evidence type="ECO:0000259" key="3">
    <source>
        <dbReference type="Pfam" id="PF21307"/>
    </source>
</evidence>
<evidence type="ECO:0000313" key="6">
    <source>
        <dbReference type="Proteomes" id="UP000247903"/>
    </source>
</evidence>
<dbReference type="PIRSF" id="PIRSF007663">
    <property type="entry name" value="UCP007663"/>
    <property type="match status" value="1"/>
</dbReference>